<reference evidence="3" key="1">
    <citation type="submission" date="2009-08" db="EMBL/GenBank/DDBJ databases">
        <title>The complete genome of Chitinophaga pinensis DSM 2588.</title>
        <authorList>
            <consortium name="US DOE Joint Genome Institute (JGI-PGF)"/>
            <person name="Lucas S."/>
            <person name="Copeland A."/>
            <person name="Lapidus A."/>
            <person name="Glavina del Rio T."/>
            <person name="Dalin E."/>
            <person name="Tice H."/>
            <person name="Bruce D."/>
            <person name="Goodwin L."/>
            <person name="Pitluck S."/>
            <person name="Kyrpides N."/>
            <person name="Mavromatis K."/>
            <person name="Ivanova N."/>
            <person name="Mikhailova N."/>
            <person name="Sims D."/>
            <person name="Meinche L."/>
            <person name="Brettin T."/>
            <person name="Detter J.C."/>
            <person name="Han C."/>
            <person name="Larimer F."/>
            <person name="Land M."/>
            <person name="Hauser L."/>
            <person name="Markowitz V."/>
            <person name="Cheng J.-F."/>
            <person name="Hugenholtz P."/>
            <person name="Woyke T."/>
            <person name="Wu D."/>
            <person name="Spring S."/>
            <person name="Klenk H.-P."/>
            <person name="Eisen J.A."/>
        </authorList>
    </citation>
    <scope>NUCLEOTIDE SEQUENCE [LARGE SCALE GENOMIC DNA]</scope>
    <source>
        <strain evidence="3">ATCC 43595 / DSM 2588 / LMG 13176 / NBRC 15968 / NCIMB 11800 / UQM 2034</strain>
    </source>
</reference>
<accession>A0A979G9M6</accession>
<evidence type="ECO:0008006" key="4">
    <source>
        <dbReference type="Google" id="ProtNLM"/>
    </source>
</evidence>
<evidence type="ECO:0000313" key="2">
    <source>
        <dbReference type="EMBL" id="ACU63479.1"/>
    </source>
</evidence>
<dbReference type="AlphaFoldDB" id="A0A979G9M6"/>
<name>A0A979G9M6_CHIPD</name>
<dbReference type="Proteomes" id="UP000002215">
    <property type="component" value="Chromosome"/>
</dbReference>
<reference evidence="2 3" key="2">
    <citation type="journal article" date="2010" name="Stand. Genomic Sci.">
        <title>Complete genome sequence of Chitinophaga pinensis type strain (UQM 2034).</title>
        <authorList>
            <person name="Glavina Del Rio T."/>
            <person name="Abt B."/>
            <person name="Spring S."/>
            <person name="Lapidus A."/>
            <person name="Nolan M."/>
            <person name="Tice H."/>
            <person name="Copeland A."/>
            <person name="Cheng J.F."/>
            <person name="Chen F."/>
            <person name="Bruce D."/>
            <person name="Goodwin L."/>
            <person name="Pitluck S."/>
            <person name="Ivanova N."/>
            <person name="Mavromatis K."/>
            <person name="Mikhailova N."/>
            <person name="Pati A."/>
            <person name="Chen A."/>
            <person name="Palaniappan K."/>
            <person name="Land M."/>
            <person name="Hauser L."/>
            <person name="Chang Y.J."/>
            <person name="Jeffries C.D."/>
            <person name="Chain P."/>
            <person name="Saunders E."/>
            <person name="Detter J.C."/>
            <person name="Brettin T."/>
            <person name="Rohde M."/>
            <person name="Goker M."/>
            <person name="Bristow J."/>
            <person name="Eisen J.A."/>
            <person name="Markowitz V."/>
            <person name="Hugenholtz P."/>
            <person name="Kyrpides N.C."/>
            <person name="Klenk H.P."/>
            <person name="Lucas S."/>
        </authorList>
    </citation>
    <scope>NUCLEOTIDE SEQUENCE [LARGE SCALE GENOMIC DNA]</scope>
    <source>
        <strain evidence="3">ATCC 43595 / DSM 2588 / LMG 13176 / NBRC 15968 / NCIMB 11800 / UQM 2034</strain>
    </source>
</reference>
<proteinExistence type="predicted"/>
<dbReference type="PROSITE" id="PS51257">
    <property type="entry name" value="PROKAR_LIPOPROTEIN"/>
    <property type="match status" value="1"/>
</dbReference>
<feature type="signal peptide" evidence="1">
    <location>
        <begin position="1"/>
        <end position="22"/>
    </location>
</feature>
<dbReference type="RefSeq" id="WP_012793644.1">
    <property type="nucleotide sequence ID" value="NC_013132.1"/>
</dbReference>
<protein>
    <recommendedName>
        <fullName evidence="4">Carboxypeptidase regulatory-like domain-containing protein</fullName>
    </recommendedName>
</protein>
<evidence type="ECO:0000313" key="3">
    <source>
        <dbReference type="Proteomes" id="UP000002215"/>
    </source>
</evidence>
<evidence type="ECO:0000256" key="1">
    <source>
        <dbReference type="SAM" id="SignalP"/>
    </source>
</evidence>
<organism evidence="2 3">
    <name type="scientific">Chitinophaga pinensis (strain ATCC 43595 / DSM 2588 / LMG 13176 / NBRC 15968 / NCIMB 11800 / UQM 2034)</name>
    <dbReference type="NCBI Taxonomy" id="485918"/>
    <lineage>
        <taxon>Bacteria</taxon>
        <taxon>Pseudomonadati</taxon>
        <taxon>Bacteroidota</taxon>
        <taxon>Chitinophagia</taxon>
        <taxon>Chitinophagales</taxon>
        <taxon>Chitinophagaceae</taxon>
        <taxon>Chitinophaga</taxon>
    </lineage>
</organism>
<sequence>MNFKLILAFVAIMTTLMTSCQKGDVMPAPANQGTERAETFANARRGGDDDDDPIIMHKVVRSNGTPIPLADVKMIDENETDSIQLSTNLAGECTFTLPGNGIFHLKINSSGYQEIDTMINVVDSFSVRVNELIEQ</sequence>
<feature type="chain" id="PRO_5037953963" description="Carboxypeptidase regulatory-like domain-containing protein" evidence="1">
    <location>
        <begin position="23"/>
        <end position="135"/>
    </location>
</feature>
<dbReference type="EMBL" id="CP001699">
    <property type="protein sequence ID" value="ACU63479.1"/>
    <property type="molecule type" value="Genomic_DNA"/>
</dbReference>
<dbReference type="KEGG" id="cpi:Cpin_6067"/>
<keyword evidence="1" id="KW-0732">Signal</keyword>
<gene>
    <name evidence="2" type="ordered locus">Cpin_6067</name>
</gene>